<dbReference type="EMBL" id="CARXXK010000002">
    <property type="protein sequence ID" value="CAI6358788.1"/>
    <property type="molecule type" value="Genomic_DNA"/>
</dbReference>
<evidence type="ECO:0000313" key="3">
    <source>
        <dbReference type="Proteomes" id="UP001160148"/>
    </source>
</evidence>
<reference evidence="2 3" key="1">
    <citation type="submission" date="2023-01" db="EMBL/GenBank/DDBJ databases">
        <authorList>
            <person name="Whitehead M."/>
        </authorList>
    </citation>
    <scope>NUCLEOTIDE SEQUENCE [LARGE SCALE GENOMIC DNA]</scope>
</reference>
<proteinExistence type="predicted"/>
<feature type="compositionally biased region" description="Basic and acidic residues" evidence="1">
    <location>
        <begin position="115"/>
        <end position="132"/>
    </location>
</feature>
<keyword evidence="3" id="KW-1185">Reference proteome</keyword>
<evidence type="ECO:0000256" key="1">
    <source>
        <dbReference type="SAM" id="MobiDB-lite"/>
    </source>
</evidence>
<comment type="caution">
    <text evidence="2">The sequence shown here is derived from an EMBL/GenBank/DDBJ whole genome shotgun (WGS) entry which is preliminary data.</text>
</comment>
<protein>
    <submittedName>
        <fullName evidence="2">Uncharacterized protein</fullName>
    </submittedName>
</protein>
<evidence type="ECO:0000313" key="2">
    <source>
        <dbReference type="EMBL" id="CAI6358788.1"/>
    </source>
</evidence>
<organism evidence="2 3">
    <name type="scientific">Macrosiphum euphorbiae</name>
    <name type="common">potato aphid</name>
    <dbReference type="NCBI Taxonomy" id="13131"/>
    <lineage>
        <taxon>Eukaryota</taxon>
        <taxon>Metazoa</taxon>
        <taxon>Ecdysozoa</taxon>
        <taxon>Arthropoda</taxon>
        <taxon>Hexapoda</taxon>
        <taxon>Insecta</taxon>
        <taxon>Pterygota</taxon>
        <taxon>Neoptera</taxon>
        <taxon>Paraneoptera</taxon>
        <taxon>Hemiptera</taxon>
        <taxon>Sternorrhyncha</taxon>
        <taxon>Aphidomorpha</taxon>
        <taxon>Aphidoidea</taxon>
        <taxon>Aphididae</taxon>
        <taxon>Macrosiphini</taxon>
        <taxon>Macrosiphum</taxon>
    </lineage>
</organism>
<name>A0AAV0WSK0_9HEMI</name>
<sequence length="179" mass="20677">MSEIHTSSFLILKKVNHFLRTLIRTKPNLDTEMKIEKDFVGGYEFEGTVFSESNSSDLIDRMKQVKYLTTVQINYCCFYYVCNQMFLGNTAVHSNKGEEKNTDSDDGNGETDGDSNNKDKYDNGKEKQEKRNVTKYSNSNVGLNNIWRYIQNKHFHVTFALERSIQNSKNRSTNSNTPV</sequence>
<dbReference type="AlphaFoldDB" id="A0AAV0WSK0"/>
<accession>A0AAV0WSK0</accession>
<dbReference type="Proteomes" id="UP001160148">
    <property type="component" value="Unassembled WGS sequence"/>
</dbReference>
<feature type="region of interest" description="Disordered" evidence="1">
    <location>
        <begin position="96"/>
        <end position="135"/>
    </location>
</feature>
<feature type="compositionally biased region" description="Acidic residues" evidence="1">
    <location>
        <begin position="104"/>
        <end position="113"/>
    </location>
</feature>
<gene>
    <name evidence="2" type="ORF">MEUPH1_LOCUS14272</name>
</gene>